<keyword evidence="9" id="KW-0406">Ion transport</keyword>
<name>A0A0K2TA02_LEPSM</name>
<feature type="transmembrane region" description="Helical" evidence="12">
    <location>
        <begin position="173"/>
        <end position="192"/>
    </location>
</feature>
<comment type="subcellular location">
    <subcellularLocation>
        <location evidence="1">Membrane</location>
        <topology evidence="1">Multi-pass membrane protein</topology>
    </subcellularLocation>
</comment>
<keyword evidence="3" id="KW-0633">Potassium transport</keyword>
<evidence type="ECO:0000256" key="2">
    <source>
        <dbReference type="ARBA" id="ARBA00022448"/>
    </source>
</evidence>
<keyword evidence="10 12" id="KW-0472">Membrane</keyword>
<keyword evidence="4 12" id="KW-0812">Transmembrane</keyword>
<keyword evidence="11" id="KW-0407">Ion channel</keyword>
<feature type="non-terminal residue" evidence="14">
    <location>
        <position position="1"/>
    </location>
</feature>
<evidence type="ECO:0000256" key="6">
    <source>
        <dbReference type="ARBA" id="ARBA00022882"/>
    </source>
</evidence>
<dbReference type="GO" id="GO:0005251">
    <property type="term" value="F:delayed rectifier potassium channel activity"/>
    <property type="evidence" value="ECO:0007669"/>
    <property type="project" value="TreeGrafter"/>
</dbReference>
<dbReference type="AlphaFoldDB" id="A0A0K2TA02"/>
<dbReference type="InterPro" id="IPR028325">
    <property type="entry name" value="VG_K_chnl"/>
</dbReference>
<dbReference type="InterPro" id="IPR005821">
    <property type="entry name" value="Ion_trans_dom"/>
</dbReference>
<dbReference type="Gene3D" id="1.20.120.350">
    <property type="entry name" value="Voltage-gated potassium channels. Chain C"/>
    <property type="match status" value="1"/>
</dbReference>
<feature type="transmembrane region" description="Helical" evidence="12">
    <location>
        <begin position="240"/>
        <end position="261"/>
    </location>
</feature>
<dbReference type="Gene3D" id="1.10.287.70">
    <property type="match status" value="1"/>
</dbReference>
<dbReference type="GO" id="GO:0001508">
    <property type="term" value="P:action potential"/>
    <property type="evidence" value="ECO:0007669"/>
    <property type="project" value="TreeGrafter"/>
</dbReference>
<evidence type="ECO:0000256" key="3">
    <source>
        <dbReference type="ARBA" id="ARBA00022538"/>
    </source>
</evidence>
<accession>A0A0K2TA02</accession>
<keyword evidence="5" id="KW-0631">Potassium channel</keyword>
<dbReference type="PRINTS" id="PR01494">
    <property type="entry name" value="KV9CHANNEL"/>
</dbReference>
<proteinExistence type="predicted"/>
<feature type="transmembrane region" description="Helical" evidence="12">
    <location>
        <begin position="281"/>
        <end position="299"/>
    </location>
</feature>
<evidence type="ECO:0000256" key="8">
    <source>
        <dbReference type="ARBA" id="ARBA00022989"/>
    </source>
</evidence>
<dbReference type="PANTHER" id="PTHR11537:SF254">
    <property type="entry name" value="POTASSIUM VOLTAGE-GATED CHANNEL PROTEIN SHAB"/>
    <property type="match status" value="1"/>
</dbReference>
<dbReference type="InterPro" id="IPR027359">
    <property type="entry name" value="Volt_channel_dom_sf"/>
</dbReference>
<dbReference type="PRINTS" id="PR01491">
    <property type="entry name" value="KVCHANNEL"/>
</dbReference>
<dbReference type="Pfam" id="PF00520">
    <property type="entry name" value="Ion_trans"/>
    <property type="match status" value="1"/>
</dbReference>
<evidence type="ECO:0000256" key="7">
    <source>
        <dbReference type="ARBA" id="ARBA00022958"/>
    </source>
</evidence>
<dbReference type="InterPro" id="IPR003971">
    <property type="entry name" value="K_chnl_volt-dep_Kv5/Kv9"/>
</dbReference>
<dbReference type="GO" id="GO:0008076">
    <property type="term" value="C:voltage-gated potassium channel complex"/>
    <property type="evidence" value="ECO:0007669"/>
    <property type="project" value="InterPro"/>
</dbReference>
<evidence type="ECO:0000256" key="11">
    <source>
        <dbReference type="ARBA" id="ARBA00023303"/>
    </source>
</evidence>
<sequence>TDIYRTNNFHLSSIGCALVLKKDLEYWGIDELLMEPCCALKYYPEIEICVNEKEGDLKVKAREKEKAEEENFGDTTVGRIRSWLWNVLEYPWTSRLAQFMAFFSLGMVVVSTLTFIISTMDEFQEETATEEFLPFIIIIEYVDTFVIVFFTMEYSLRFMCAPRKWNFVKNPMNLVDVFAIIPFYLAIFLHQLEDIQIIGKAGKIVRLIRVMRILRIFKLVRHFAGLQSLFFTLKQAYKELGLLMLLVAVAILTFSSLVYFAEKESYTEPHNSTDPAPVSSWTFVESFWWGLMTITTVGYDLSPSTYMGKLVGGLCALSGIFILTLPIPIVVNSFASYYKNRLWRNEVATKKRERALAQSAELKAMQKFNMFKQMAAAPMPRAANNLTIPRTVIKNAGARATANMH</sequence>
<keyword evidence="6" id="KW-0851">Voltage-gated channel</keyword>
<evidence type="ECO:0000256" key="10">
    <source>
        <dbReference type="ARBA" id="ARBA00023136"/>
    </source>
</evidence>
<organism evidence="14">
    <name type="scientific">Lepeophtheirus salmonis</name>
    <name type="common">Salmon louse</name>
    <name type="synonym">Caligus salmonis</name>
    <dbReference type="NCBI Taxonomy" id="72036"/>
    <lineage>
        <taxon>Eukaryota</taxon>
        <taxon>Metazoa</taxon>
        <taxon>Ecdysozoa</taxon>
        <taxon>Arthropoda</taxon>
        <taxon>Crustacea</taxon>
        <taxon>Multicrustacea</taxon>
        <taxon>Hexanauplia</taxon>
        <taxon>Copepoda</taxon>
        <taxon>Siphonostomatoida</taxon>
        <taxon>Caligidae</taxon>
        <taxon>Lepeophtheirus</taxon>
    </lineage>
</organism>
<evidence type="ECO:0000256" key="12">
    <source>
        <dbReference type="SAM" id="Phobius"/>
    </source>
</evidence>
<evidence type="ECO:0000259" key="13">
    <source>
        <dbReference type="Pfam" id="PF00520"/>
    </source>
</evidence>
<dbReference type="OrthoDB" id="415460at2759"/>
<reference evidence="14" key="1">
    <citation type="submission" date="2014-05" db="EMBL/GenBank/DDBJ databases">
        <authorList>
            <person name="Chronopoulou M."/>
        </authorList>
    </citation>
    <scope>NUCLEOTIDE SEQUENCE</scope>
    <source>
        <tissue evidence="14">Whole organism</tissue>
    </source>
</reference>
<dbReference type="EMBL" id="HACA01005543">
    <property type="protein sequence ID" value="CDW22904.1"/>
    <property type="molecule type" value="Transcribed_RNA"/>
</dbReference>
<evidence type="ECO:0000256" key="9">
    <source>
        <dbReference type="ARBA" id="ARBA00023065"/>
    </source>
</evidence>
<feature type="transmembrane region" description="Helical" evidence="12">
    <location>
        <begin position="99"/>
        <end position="120"/>
    </location>
</feature>
<dbReference type="InterPro" id="IPR003968">
    <property type="entry name" value="K_chnl_volt-dep_Kv"/>
</dbReference>
<evidence type="ECO:0000313" key="14">
    <source>
        <dbReference type="EMBL" id="CDW22904.1"/>
    </source>
</evidence>
<dbReference type="PRINTS" id="PR00169">
    <property type="entry name" value="KCHANNEL"/>
</dbReference>
<feature type="domain" description="Ion transport" evidence="13">
    <location>
        <begin position="98"/>
        <end position="340"/>
    </location>
</feature>
<dbReference type="PANTHER" id="PTHR11537">
    <property type="entry name" value="VOLTAGE-GATED POTASSIUM CHANNEL"/>
    <property type="match status" value="1"/>
</dbReference>
<protein>
    <recommendedName>
        <fullName evidence="13">Ion transport domain-containing protein</fullName>
    </recommendedName>
</protein>
<keyword evidence="8 12" id="KW-1133">Transmembrane helix</keyword>
<keyword evidence="2" id="KW-0813">Transport</keyword>
<feature type="transmembrane region" description="Helical" evidence="12">
    <location>
        <begin position="132"/>
        <end position="152"/>
    </location>
</feature>
<evidence type="ECO:0000256" key="4">
    <source>
        <dbReference type="ARBA" id="ARBA00022692"/>
    </source>
</evidence>
<evidence type="ECO:0000256" key="5">
    <source>
        <dbReference type="ARBA" id="ARBA00022826"/>
    </source>
</evidence>
<dbReference type="SUPFAM" id="SSF81324">
    <property type="entry name" value="Voltage-gated potassium channels"/>
    <property type="match status" value="1"/>
</dbReference>
<keyword evidence="7" id="KW-0630">Potassium</keyword>
<evidence type="ECO:0000256" key="1">
    <source>
        <dbReference type="ARBA" id="ARBA00004141"/>
    </source>
</evidence>
<feature type="transmembrane region" description="Helical" evidence="12">
    <location>
        <begin position="311"/>
        <end position="331"/>
    </location>
</feature>